<dbReference type="SUPFAM" id="SSF47923">
    <property type="entry name" value="Ypt/Rab-GAP domain of gyp1p"/>
    <property type="match status" value="2"/>
</dbReference>
<dbReference type="STRING" id="45354.A0A1L0BQL7"/>
<dbReference type="AlphaFoldDB" id="A0A1L0BQL7"/>
<dbReference type="GO" id="GO:0005096">
    <property type="term" value="F:GTPase activator activity"/>
    <property type="evidence" value="ECO:0007669"/>
    <property type="project" value="TreeGrafter"/>
</dbReference>
<reference evidence="3 4" key="1">
    <citation type="submission" date="2016-10" db="EMBL/GenBank/DDBJ databases">
        <authorList>
            <person name="de Groot N.N."/>
        </authorList>
    </citation>
    <scope>NUCLEOTIDE SEQUENCE [LARGE SCALE GENOMIC DNA]</scope>
    <source>
        <strain evidence="3 4">CBS 141442</strain>
    </source>
</reference>
<keyword evidence="4" id="KW-1185">Reference proteome</keyword>
<dbReference type="PANTHER" id="PTHR47219">
    <property type="entry name" value="RAB GTPASE-ACTIVATING PROTEIN 1-LIKE"/>
    <property type="match status" value="1"/>
</dbReference>
<gene>
    <name evidence="3" type="ORF">SAMEA4029010_CIC11G00000002781</name>
</gene>
<dbReference type="PANTHER" id="PTHR47219:SF20">
    <property type="entry name" value="TBC1 DOMAIN FAMILY MEMBER 2B"/>
    <property type="match status" value="1"/>
</dbReference>
<dbReference type="EMBL" id="LT635759">
    <property type="protein sequence ID" value="SGZ53695.1"/>
    <property type="molecule type" value="Genomic_DNA"/>
</dbReference>
<evidence type="ECO:0000259" key="2">
    <source>
        <dbReference type="PROSITE" id="PS50086"/>
    </source>
</evidence>
<name>A0A1L0BQL7_9ASCO</name>
<dbReference type="InterPro" id="IPR050302">
    <property type="entry name" value="Rab_GAP_TBC_domain"/>
</dbReference>
<proteinExistence type="predicted"/>
<dbReference type="Pfam" id="PF00566">
    <property type="entry name" value="RabGAP-TBC"/>
    <property type="match status" value="1"/>
</dbReference>
<evidence type="ECO:0000313" key="3">
    <source>
        <dbReference type="EMBL" id="SGZ53695.1"/>
    </source>
</evidence>
<dbReference type="InterPro" id="IPR035969">
    <property type="entry name" value="Rab-GAP_TBC_sf"/>
</dbReference>
<feature type="domain" description="Rab-GAP TBC" evidence="2">
    <location>
        <begin position="398"/>
        <end position="613"/>
    </location>
</feature>
<dbReference type="GO" id="GO:0031267">
    <property type="term" value="F:small GTPase binding"/>
    <property type="evidence" value="ECO:0007669"/>
    <property type="project" value="TreeGrafter"/>
</dbReference>
<protein>
    <submittedName>
        <fullName evidence="3">CIC11C00000002781</fullName>
    </submittedName>
</protein>
<feature type="compositionally biased region" description="Basic and acidic residues" evidence="1">
    <location>
        <begin position="1"/>
        <end position="16"/>
    </location>
</feature>
<dbReference type="GO" id="GO:0030427">
    <property type="term" value="C:site of polarized growth"/>
    <property type="evidence" value="ECO:0007669"/>
    <property type="project" value="UniProtKB-ARBA"/>
</dbReference>
<evidence type="ECO:0000313" key="4">
    <source>
        <dbReference type="Proteomes" id="UP000182334"/>
    </source>
</evidence>
<evidence type="ECO:0000256" key="1">
    <source>
        <dbReference type="SAM" id="MobiDB-lite"/>
    </source>
</evidence>
<dbReference type="OrthoDB" id="294251at2759"/>
<feature type="region of interest" description="Disordered" evidence="1">
    <location>
        <begin position="1"/>
        <end position="20"/>
    </location>
</feature>
<dbReference type="Gene3D" id="1.10.8.270">
    <property type="entry name" value="putative rabgap domain of human tbc1 domain family member 14 like domains"/>
    <property type="match status" value="1"/>
</dbReference>
<dbReference type="InterPro" id="IPR000195">
    <property type="entry name" value="Rab-GAP-TBC_dom"/>
</dbReference>
<dbReference type="SMART" id="SM00164">
    <property type="entry name" value="TBC"/>
    <property type="match status" value="1"/>
</dbReference>
<dbReference type="Proteomes" id="UP000182334">
    <property type="component" value="Chromosome IV"/>
</dbReference>
<feature type="compositionally biased region" description="Polar residues" evidence="1">
    <location>
        <begin position="156"/>
        <end position="171"/>
    </location>
</feature>
<accession>A0A1L0BQL7</accession>
<sequence>MSKPDHHDEADGRERNGLFGLQTSLPFPLNEKRVSLADSSDQPIGDNLHELSDKQISKLLQLKFHSNPMLLIRQLSKDLSTKESELILLRKEKFQREHELYRLCTEYGNLSRMEIDKRLNALKIEDDVHKVVSELIETAINDVPRPLRSKQRKSKSPTQSREISKNGNISRNDSRERSYTEPRAANAARLELSTSKLELLADKNDRRLGHWYNWLNRSEEALSSGSSTSLNRFRALSANGFRKDSGKVPVELESMGFDSDTMLPSPDPNIDRHGFYNDTSMTKPPPRTPEIAKDSDLTFAEATISTFEISKSISTLKQLGELHDAKNEEHVRRWDVFMREIKKDGIRNNQDEQEIFGVKALNLKKHDGLSKFFGSGEEEKNEESRQFKSLHRLINSGGIPPKYRNELWFEVSGAKNKEVHGEYDRLLDIARTSTDSEIQAHVEQINLDLHRTLPSNKYFNDMATSQPGPHFYKLQNILYAFVAFKPEVGYSQGMNKIVGNMLLGVSEGNTMGTRRLSEEDVFWIFVSFTEDCLPKYNQLDYFHKDSLAFILRDCGIVQKAYFPRYLGELHHHFEKLGVDVQVILLGWWLGAFTDNFASVELWFKFLDSVLITECVEVKFVSYSLSFFKLFEKTLMEHERPEDIYKLMYNLKLSQVNQTNIRFQDLIQINNEFEKSMSGGELEALRGS</sequence>
<organism evidence="3 4">
    <name type="scientific">Sungouiella intermedia</name>
    <dbReference type="NCBI Taxonomy" id="45354"/>
    <lineage>
        <taxon>Eukaryota</taxon>
        <taxon>Fungi</taxon>
        <taxon>Dikarya</taxon>
        <taxon>Ascomycota</taxon>
        <taxon>Saccharomycotina</taxon>
        <taxon>Pichiomycetes</taxon>
        <taxon>Metschnikowiaceae</taxon>
        <taxon>Sungouiella</taxon>
    </lineage>
</organism>
<feature type="region of interest" description="Disordered" evidence="1">
    <location>
        <begin position="143"/>
        <end position="183"/>
    </location>
</feature>
<dbReference type="Gene3D" id="1.10.472.80">
    <property type="entry name" value="Ypt/Rab-GAP domain of gyp1p, domain 3"/>
    <property type="match status" value="1"/>
</dbReference>
<dbReference type="PROSITE" id="PS50086">
    <property type="entry name" value="TBC_RABGAP"/>
    <property type="match status" value="1"/>
</dbReference>